<dbReference type="Proteomes" id="UP000245507">
    <property type="component" value="Unassembled WGS sequence"/>
</dbReference>
<dbReference type="AlphaFoldDB" id="A0A316TCA1"/>
<evidence type="ECO:0000256" key="1">
    <source>
        <dbReference type="SAM" id="SignalP"/>
    </source>
</evidence>
<dbReference type="EMBL" id="QGDD01000007">
    <property type="protein sequence ID" value="PWN02003.1"/>
    <property type="molecule type" value="Genomic_DNA"/>
</dbReference>
<dbReference type="RefSeq" id="WP_109695475.1">
    <property type="nucleotide sequence ID" value="NZ_QGDD01000007.1"/>
</dbReference>
<name>A0A316TCA1_9ACTN</name>
<accession>A0A316TCA1</accession>
<evidence type="ECO:0000313" key="3">
    <source>
        <dbReference type="Proteomes" id="UP000245507"/>
    </source>
</evidence>
<organism evidence="2 3">
    <name type="scientific">Nocardioides silvaticus</name>
    <dbReference type="NCBI Taxonomy" id="2201891"/>
    <lineage>
        <taxon>Bacteria</taxon>
        <taxon>Bacillati</taxon>
        <taxon>Actinomycetota</taxon>
        <taxon>Actinomycetes</taxon>
        <taxon>Propionibacteriales</taxon>
        <taxon>Nocardioidaceae</taxon>
        <taxon>Nocardioides</taxon>
    </lineage>
</organism>
<feature type="signal peptide" evidence="1">
    <location>
        <begin position="1"/>
        <end position="22"/>
    </location>
</feature>
<feature type="chain" id="PRO_5039215722" evidence="1">
    <location>
        <begin position="23"/>
        <end position="331"/>
    </location>
</feature>
<proteinExistence type="predicted"/>
<evidence type="ECO:0000313" key="2">
    <source>
        <dbReference type="EMBL" id="PWN02003.1"/>
    </source>
</evidence>
<dbReference type="OrthoDB" id="3767785at2"/>
<comment type="caution">
    <text evidence="2">The sequence shown here is derived from an EMBL/GenBank/DDBJ whole genome shotgun (WGS) entry which is preliminary data.</text>
</comment>
<keyword evidence="1" id="KW-0732">Signal</keyword>
<dbReference type="PROSITE" id="PS51257">
    <property type="entry name" value="PROKAR_LIPOPROTEIN"/>
    <property type="match status" value="1"/>
</dbReference>
<reference evidence="2 3" key="1">
    <citation type="submission" date="2018-05" db="EMBL/GenBank/DDBJ databases">
        <title>Nocardioides silvaticus genome.</title>
        <authorList>
            <person name="Li C."/>
            <person name="Wang G."/>
        </authorList>
    </citation>
    <scope>NUCLEOTIDE SEQUENCE [LARGE SCALE GENOMIC DNA]</scope>
    <source>
        <strain evidence="2 3">CCTCC AB 2018079</strain>
    </source>
</reference>
<protein>
    <submittedName>
        <fullName evidence="2">Uncharacterized protein</fullName>
    </submittedName>
</protein>
<sequence length="331" mass="35593">MAARAAAAALAAVLVTGLAACAGQAESKEPGSGPRFEGCGPIRYDDVRGRAPSYVDGPLAALPNDEGMCRGLWLPRTGTPFVPQGLVVRGDDAWVSGYDEGDGPVGNDTCRIIRLDLRTGREVAQHAPVQADRAPRGAANCRHAGGLTLDRHGLWVSQFTKVWLLDPETLEVDRVWHLLDRVRGSYLVHDDEGRLGVGGFHGDRRWPLHWFSAATLFEPGRLDLGPDDAVDVQLGPPATQGALYADLGPGPARVWFARSNTYCGELWAGPRRRYAFLPGAEGVAYADGAVWVVSETTAAPYFRQGGRPVVPALAQYDVSELARWERSTCGA</sequence>
<gene>
    <name evidence="2" type="ORF">DJ010_15840</name>
</gene>
<keyword evidence="3" id="KW-1185">Reference proteome</keyword>